<organism evidence="1 2">
    <name type="scientific">Goodfellowiella coeruleoviolacea</name>
    <dbReference type="NCBI Taxonomy" id="334858"/>
    <lineage>
        <taxon>Bacteria</taxon>
        <taxon>Bacillati</taxon>
        <taxon>Actinomycetota</taxon>
        <taxon>Actinomycetes</taxon>
        <taxon>Pseudonocardiales</taxon>
        <taxon>Pseudonocardiaceae</taxon>
        <taxon>Goodfellowiella</taxon>
    </lineage>
</organism>
<keyword evidence="2" id="KW-1185">Reference proteome</keyword>
<name>A0AAE3GKL3_9PSEU</name>
<reference evidence="1" key="1">
    <citation type="submission" date="2022-06" db="EMBL/GenBank/DDBJ databases">
        <title>Genomic Encyclopedia of Archaeal and Bacterial Type Strains, Phase II (KMG-II): from individual species to whole genera.</title>
        <authorList>
            <person name="Goeker M."/>
        </authorList>
    </citation>
    <scope>NUCLEOTIDE SEQUENCE</scope>
    <source>
        <strain evidence="1">DSM 43935</strain>
    </source>
</reference>
<dbReference type="Proteomes" id="UP001206128">
    <property type="component" value="Unassembled WGS sequence"/>
</dbReference>
<dbReference type="RefSeq" id="WP_253777611.1">
    <property type="nucleotide sequence ID" value="NZ_JAMTCK010000017.1"/>
</dbReference>
<protein>
    <submittedName>
        <fullName evidence="1">Uncharacterized protein</fullName>
    </submittedName>
</protein>
<comment type="caution">
    <text evidence="1">The sequence shown here is derived from an EMBL/GenBank/DDBJ whole genome shotgun (WGS) entry which is preliminary data.</text>
</comment>
<proteinExistence type="predicted"/>
<evidence type="ECO:0000313" key="1">
    <source>
        <dbReference type="EMBL" id="MCP2169109.1"/>
    </source>
</evidence>
<gene>
    <name evidence="1" type="ORF">LX83_005993</name>
</gene>
<sequence>MATKPDDALEGVPARVWTRLADLANKYKSDDQDKIDAGAFKKLYSDSIENFHKDPKWVTVVEGSDTSESGVIDQIVGPWDLTVVDSVTVGVKGTYSPQSDGTWTISLTLALKVTGRVVWETTYSLSPENYYVRLQPNVGIAKADVTIGLYGQKRCLQVSGNACYWWFAYRCVDFNQTLLCFM</sequence>
<accession>A0AAE3GKL3</accession>
<dbReference type="EMBL" id="JAMTCK010000017">
    <property type="protein sequence ID" value="MCP2169109.1"/>
    <property type="molecule type" value="Genomic_DNA"/>
</dbReference>
<dbReference type="AlphaFoldDB" id="A0AAE3GKL3"/>
<evidence type="ECO:0000313" key="2">
    <source>
        <dbReference type="Proteomes" id="UP001206128"/>
    </source>
</evidence>